<comment type="caution">
    <text evidence="1">The sequence shown here is derived from an EMBL/GenBank/DDBJ whole genome shotgun (WGS) entry which is preliminary data.</text>
</comment>
<organism evidence="1 2">
    <name type="scientific">Ilyodon furcidens</name>
    <name type="common">goldbreast splitfin</name>
    <dbReference type="NCBI Taxonomy" id="33524"/>
    <lineage>
        <taxon>Eukaryota</taxon>
        <taxon>Metazoa</taxon>
        <taxon>Chordata</taxon>
        <taxon>Craniata</taxon>
        <taxon>Vertebrata</taxon>
        <taxon>Euteleostomi</taxon>
        <taxon>Actinopterygii</taxon>
        <taxon>Neopterygii</taxon>
        <taxon>Teleostei</taxon>
        <taxon>Neoteleostei</taxon>
        <taxon>Acanthomorphata</taxon>
        <taxon>Ovalentaria</taxon>
        <taxon>Atherinomorphae</taxon>
        <taxon>Cyprinodontiformes</taxon>
        <taxon>Goodeidae</taxon>
        <taxon>Ilyodon</taxon>
    </lineage>
</organism>
<gene>
    <name evidence="1" type="ORF">ILYODFUR_036269</name>
</gene>
<evidence type="ECO:0000313" key="2">
    <source>
        <dbReference type="Proteomes" id="UP001482620"/>
    </source>
</evidence>
<protein>
    <submittedName>
        <fullName evidence="1">Uncharacterized protein</fullName>
    </submittedName>
</protein>
<name>A0ABV0U2D8_9TELE</name>
<accession>A0ABV0U2D8</accession>
<reference evidence="1 2" key="1">
    <citation type="submission" date="2021-06" db="EMBL/GenBank/DDBJ databases">
        <authorList>
            <person name="Palmer J.M."/>
        </authorList>
    </citation>
    <scope>NUCLEOTIDE SEQUENCE [LARGE SCALE GENOMIC DNA]</scope>
    <source>
        <strain evidence="2">if_2019</strain>
        <tissue evidence="1">Muscle</tissue>
    </source>
</reference>
<sequence length="124" mass="14111">MKESHKKPSLHIATSCVKGIANERKGIANEKKVKLLQNISYSRKLTLHMTPNTPCWWQHHAVRIFSLLGSGQTESVNVKIDEAKCRAVLEESLLRLQNTSYTSCTMHVPLFRSLLFPLNSHMLL</sequence>
<dbReference type="Proteomes" id="UP001482620">
    <property type="component" value="Unassembled WGS sequence"/>
</dbReference>
<dbReference type="EMBL" id="JAHRIQ010053621">
    <property type="protein sequence ID" value="MEQ2238737.1"/>
    <property type="molecule type" value="Genomic_DNA"/>
</dbReference>
<evidence type="ECO:0000313" key="1">
    <source>
        <dbReference type="EMBL" id="MEQ2238737.1"/>
    </source>
</evidence>
<keyword evidence="2" id="KW-1185">Reference proteome</keyword>
<proteinExistence type="predicted"/>